<feature type="compositionally biased region" description="Basic residues" evidence="1">
    <location>
        <begin position="118"/>
        <end position="131"/>
    </location>
</feature>
<sequence>MDDLTEILLRNQLDEIPSNRRLKFRDIQRLSKYLPCNIFDTDDCCLWKDSDISKSPYINFYFNKQKVSLQRLLYENFVGKLSKHEYLKFNCENKGTCCNVKHFEKITFKKGSTDNKNLKKPKKSKKLKKSKKEFNIEFD</sequence>
<evidence type="ECO:0000313" key="2">
    <source>
        <dbReference type="EMBL" id="QHS77388.1"/>
    </source>
</evidence>
<evidence type="ECO:0000256" key="1">
    <source>
        <dbReference type="SAM" id="MobiDB-lite"/>
    </source>
</evidence>
<proteinExistence type="predicted"/>
<name>A0A6C0ACF2_9ZZZZ</name>
<protein>
    <submittedName>
        <fullName evidence="2">Uncharacterized protein</fullName>
    </submittedName>
</protein>
<dbReference type="EMBL" id="MN740546">
    <property type="protein sequence ID" value="QHS77388.1"/>
    <property type="molecule type" value="Genomic_DNA"/>
</dbReference>
<accession>A0A6C0ACF2</accession>
<organism evidence="2">
    <name type="scientific">viral metagenome</name>
    <dbReference type="NCBI Taxonomy" id="1070528"/>
    <lineage>
        <taxon>unclassified sequences</taxon>
        <taxon>metagenomes</taxon>
        <taxon>organismal metagenomes</taxon>
    </lineage>
</organism>
<dbReference type="AlphaFoldDB" id="A0A6C0ACF2"/>
<feature type="region of interest" description="Disordered" evidence="1">
    <location>
        <begin position="113"/>
        <end position="139"/>
    </location>
</feature>
<reference evidence="2" key="1">
    <citation type="journal article" date="2020" name="Nature">
        <title>Giant virus diversity and host interactions through global metagenomics.</title>
        <authorList>
            <person name="Schulz F."/>
            <person name="Roux S."/>
            <person name="Paez-Espino D."/>
            <person name="Jungbluth S."/>
            <person name="Walsh D.A."/>
            <person name="Denef V.J."/>
            <person name="McMahon K.D."/>
            <person name="Konstantinidis K.T."/>
            <person name="Eloe-Fadrosh E.A."/>
            <person name="Kyrpides N.C."/>
            <person name="Woyke T."/>
        </authorList>
    </citation>
    <scope>NUCLEOTIDE SEQUENCE</scope>
    <source>
        <strain evidence="2">GVMAG-S-1004661-13</strain>
    </source>
</reference>